<keyword evidence="8" id="KW-0406">Ion transport</keyword>
<comment type="subcellular location">
    <subcellularLocation>
        <location evidence="1">Membrane</location>
        <topology evidence="1">Multi-pass membrane protein</topology>
    </subcellularLocation>
</comment>
<reference evidence="14 15" key="1">
    <citation type="submission" date="2021-04" db="EMBL/GenBank/DDBJ databases">
        <authorList>
            <person name="Bliznina A."/>
        </authorList>
    </citation>
    <scope>NUCLEOTIDE SEQUENCE [LARGE SCALE GENOMIC DNA]</scope>
</reference>
<evidence type="ECO:0000256" key="12">
    <source>
        <dbReference type="SAM" id="Phobius"/>
    </source>
</evidence>
<feature type="transmembrane region" description="Helical" evidence="12">
    <location>
        <begin position="58"/>
        <end position="79"/>
    </location>
</feature>
<evidence type="ECO:0000256" key="3">
    <source>
        <dbReference type="ARBA" id="ARBA00022538"/>
    </source>
</evidence>
<evidence type="ECO:0000256" key="8">
    <source>
        <dbReference type="ARBA" id="ARBA00023065"/>
    </source>
</evidence>
<dbReference type="InterPro" id="IPR028325">
    <property type="entry name" value="VG_K_chnl"/>
</dbReference>
<proteinExistence type="predicted"/>
<keyword evidence="15" id="KW-1185">Reference proteome</keyword>
<dbReference type="InterPro" id="IPR005821">
    <property type="entry name" value="Ion_trans_dom"/>
</dbReference>
<evidence type="ECO:0000256" key="5">
    <source>
        <dbReference type="ARBA" id="ARBA00022826"/>
    </source>
</evidence>
<feature type="region of interest" description="Disordered" evidence="11">
    <location>
        <begin position="200"/>
        <end position="245"/>
    </location>
</feature>
<feature type="compositionally biased region" description="Polar residues" evidence="11">
    <location>
        <begin position="200"/>
        <end position="238"/>
    </location>
</feature>
<dbReference type="PANTHER" id="PTHR11537:SF254">
    <property type="entry name" value="POTASSIUM VOLTAGE-GATED CHANNEL PROTEIN SHAB"/>
    <property type="match status" value="1"/>
</dbReference>
<keyword evidence="6" id="KW-0630">Potassium</keyword>
<evidence type="ECO:0000256" key="1">
    <source>
        <dbReference type="ARBA" id="ARBA00004141"/>
    </source>
</evidence>
<dbReference type="PRINTS" id="PR00169">
    <property type="entry name" value="KCHANNEL"/>
</dbReference>
<evidence type="ECO:0000256" key="9">
    <source>
        <dbReference type="ARBA" id="ARBA00023136"/>
    </source>
</evidence>
<dbReference type="Proteomes" id="UP001158576">
    <property type="component" value="Chromosome 1"/>
</dbReference>
<sequence length="265" mass="30075">MRKHNNRSEIFSSLCYFAEKENNAEMFSSIPYSMWWATITMTTVGYGDMYPKTPMGKIVGCVCCITGVLVIALPIPIIVNNFGDFYKQQKQLEKNMKRKEALEKAKEEHSIFAEVKMSQYNTPDRHFGSKTPNSIKSANRNEDTISEKICEKTPVKTSRTQENYVIQSNNIINVPGTIVTESEPESSIMFQHNATEALQQTTSQQNKPDQMQPKNQTNNNNSPTEASATSYEPENNLFNRDPKPSNCLLGDATFLNYIDKTPDKE</sequence>
<evidence type="ECO:0000256" key="4">
    <source>
        <dbReference type="ARBA" id="ARBA00022692"/>
    </source>
</evidence>
<evidence type="ECO:0000256" key="10">
    <source>
        <dbReference type="ARBA" id="ARBA00023303"/>
    </source>
</evidence>
<evidence type="ECO:0000313" key="15">
    <source>
        <dbReference type="Proteomes" id="UP001158576"/>
    </source>
</evidence>
<keyword evidence="4 12" id="KW-0812">Transmembrane</keyword>
<evidence type="ECO:0000256" key="2">
    <source>
        <dbReference type="ARBA" id="ARBA00022448"/>
    </source>
</evidence>
<keyword evidence="3" id="KW-0633">Potassium transport</keyword>
<feature type="domain" description="Ion transport" evidence="13">
    <location>
        <begin position="18"/>
        <end position="89"/>
    </location>
</feature>
<gene>
    <name evidence="14" type="ORF">OKIOD_LOCUS11229</name>
</gene>
<dbReference type="Pfam" id="PF00520">
    <property type="entry name" value="Ion_trans"/>
    <property type="match status" value="1"/>
</dbReference>
<organism evidence="14 15">
    <name type="scientific">Oikopleura dioica</name>
    <name type="common">Tunicate</name>
    <dbReference type="NCBI Taxonomy" id="34765"/>
    <lineage>
        <taxon>Eukaryota</taxon>
        <taxon>Metazoa</taxon>
        <taxon>Chordata</taxon>
        <taxon>Tunicata</taxon>
        <taxon>Appendicularia</taxon>
        <taxon>Copelata</taxon>
        <taxon>Oikopleuridae</taxon>
        <taxon>Oikopleura</taxon>
    </lineage>
</organism>
<keyword evidence="10" id="KW-0407">Ion channel</keyword>
<name>A0ABN7SR53_OIKDI</name>
<evidence type="ECO:0000259" key="13">
    <source>
        <dbReference type="Pfam" id="PF00520"/>
    </source>
</evidence>
<dbReference type="EMBL" id="OU015566">
    <property type="protein sequence ID" value="CAG5105800.1"/>
    <property type="molecule type" value="Genomic_DNA"/>
</dbReference>
<dbReference type="SUPFAM" id="SSF81324">
    <property type="entry name" value="Voltage-gated potassium channels"/>
    <property type="match status" value="1"/>
</dbReference>
<evidence type="ECO:0000256" key="7">
    <source>
        <dbReference type="ARBA" id="ARBA00022989"/>
    </source>
</evidence>
<keyword evidence="5" id="KW-0631">Potassium channel</keyword>
<dbReference type="Gene3D" id="1.10.287.70">
    <property type="match status" value="1"/>
</dbReference>
<keyword evidence="7 12" id="KW-1133">Transmembrane helix</keyword>
<evidence type="ECO:0000256" key="11">
    <source>
        <dbReference type="SAM" id="MobiDB-lite"/>
    </source>
</evidence>
<protein>
    <submittedName>
        <fullName evidence="14">Oidioi.mRNA.OKI2018_I69.chr1.g2464.t1.cds</fullName>
    </submittedName>
</protein>
<dbReference type="PANTHER" id="PTHR11537">
    <property type="entry name" value="VOLTAGE-GATED POTASSIUM CHANNEL"/>
    <property type="match status" value="1"/>
</dbReference>
<evidence type="ECO:0000313" key="14">
    <source>
        <dbReference type="EMBL" id="CAG5105800.1"/>
    </source>
</evidence>
<accession>A0ABN7SR53</accession>
<keyword evidence="9 12" id="KW-0472">Membrane</keyword>
<keyword evidence="2" id="KW-0813">Transport</keyword>
<evidence type="ECO:0000256" key="6">
    <source>
        <dbReference type="ARBA" id="ARBA00022958"/>
    </source>
</evidence>